<dbReference type="Pfam" id="PF19258">
    <property type="entry name" value="KxYKxGKxW_sig"/>
    <property type="match status" value="1"/>
</dbReference>
<dbReference type="AlphaFoldDB" id="H1LF87"/>
<evidence type="ECO:0000313" key="4">
    <source>
        <dbReference type="Proteomes" id="UP000005025"/>
    </source>
</evidence>
<dbReference type="HOGENOM" id="CLU_207500_0_0_9"/>
<keyword evidence="2" id="KW-0812">Transmembrane</keyword>
<organism evidence="3 4">
    <name type="scientific">Lentilactobacillus kisonensis F0435</name>
    <dbReference type="NCBI Taxonomy" id="797516"/>
    <lineage>
        <taxon>Bacteria</taxon>
        <taxon>Bacillati</taxon>
        <taxon>Bacillota</taxon>
        <taxon>Bacilli</taxon>
        <taxon>Lactobacillales</taxon>
        <taxon>Lactobacillaceae</taxon>
        <taxon>Lentilactobacillus</taxon>
    </lineage>
</organism>
<dbReference type="NCBIfam" id="TIGR03715">
    <property type="entry name" value="KxYKxGKxW"/>
    <property type="match status" value="1"/>
</dbReference>
<dbReference type="EMBL" id="AGRJ01000120">
    <property type="protein sequence ID" value="EHO51946.1"/>
    <property type="molecule type" value="Genomic_DNA"/>
</dbReference>
<dbReference type="InterPro" id="IPR022263">
    <property type="entry name" value="KxYKxGKxW"/>
</dbReference>
<dbReference type="Proteomes" id="UP000005025">
    <property type="component" value="Unassembled WGS sequence"/>
</dbReference>
<gene>
    <name evidence="3" type="ORF">HMPREF9104_01263</name>
</gene>
<sequence>MNRYQYNARLYKDSLEKQEHYKLYKKGKLWLVAGVSVFTTGLSYTMLTSHQVHADTTVTTAENA</sequence>
<proteinExistence type="predicted"/>
<protein>
    <submittedName>
        <fullName evidence="3">KxYKxGKxW signal domain protein</fullName>
    </submittedName>
</protein>
<evidence type="ECO:0000313" key="3">
    <source>
        <dbReference type="EMBL" id="EHO51946.1"/>
    </source>
</evidence>
<dbReference type="STRING" id="797516.HMPREF9104_01263"/>
<dbReference type="RefSeq" id="WP_008856438.1">
    <property type="nucleotide sequence ID" value="NZ_JH591031.1"/>
</dbReference>
<keyword evidence="2" id="KW-0472">Membrane</keyword>
<reference evidence="3 4" key="1">
    <citation type="submission" date="2011-09" db="EMBL/GenBank/DDBJ databases">
        <authorList>
            <person name="Weinstock G."/>
            <person name="Sodergren E."/>
            <person name="Clifton S."/>
            <person name="Fulton L."/>
            <person name="Fulton B."/>
            <person name="Courtney L."/>
            <person name="Fronick C."/>
            <person name="Harrison M."/>
            <person name="Strong C."/>
            <person name="Farmer C."/>
            <person name="Delahaunty K."/>
            <person name="Markovic C."/>
            <person name="Hall O."/>
            <person name="Minx P."/>
            <person name="Tomlinson C."/>
            <person name="Mitreva M."/>
            <person name="Hou S."/>
            <person name="Chen J."/>
            <person name="Wollam A."/>
            <person name="Pepin K.H."/>
            <person name="Johnson M."/>
            <person name="Bhonagiri V."/>
            <person name="Zhang X."/>
            <person name="Suruliraj S."/>
            <person name="Warren W."/>
            <person name="Chinwalla A."/>
            <person name="Mardis E.R."/>
            <person name="Wilson R.K."/>
        </authorList>
    </citation>
    <scope>NUCLEOTIDE SEQUENCE [LARGE SCALE GENOMIC DNA]</scope>
    <source>
        <strain evidence="3 4">F0435</strain>
    </source>
</reference>
<comment type="caution">
    <text evidence="3">The sequence shown here is derived from an EMBL/GenBank/DDBJ whole genome shotgun (WGS) entry which is preliminary data.</text>
</comment>
<feature type="non-terminal residue" evidence="3">
    <location>
        <position position="64"/>
    </location>
</feature>
<feature type="transmembrane region" description="Helical" evidence="2">
    <location>
        <begin position="29"/>
        <end position="47"/>
    </location>
</feature>
<name>H1LF87_9LACO</name>
<keyword evidence="1" id="KW-0732">Signal</keyword>
<keyword evidence="2" id="KW-1133">Transmembrane helix</keyword>
<evidence type="ECO:0000256" key="2">
    <source>
        <dbReference type="SAM" id="Phobius"/>
    </source>
</evidence>
<evidence type="ECO:0000256" key="1">
    <source>
        <dbReference type="ARBA" id="ARBA00022729"/>
    </source>
</evidence>
<accession>H1LF87</accession>